<sequence length="233" mass="26132">MYQSKDSKMGALRTLSVLFLLVNFVTLHVSATTFSVQNLAPDTPGGKRYAAEMGDEWTIQMLQDVKTFDVNALSLSPEKPVDHITFIVEDTDAAASNSNNEIHVGARFLNGITGDLRFEIKGLMFHEVCHSFQNNRGDYGNDAHFRGVVEGIATYMELIAGYGIGPKVKGGNWYAGYETTAHFFAWIDQTQISSFVNRLNQRMGLLDWNDNFFVFITSKDVDTLWSLYQAEGF</sequence>
<dbReference type="PANTHER" id="PTHR33321:SF12">
    <property type="entry name" value="PLANT BASIC SECRETORY PROTEIN (BSP) FAMILY PROTEIN"/>
    <property type="match status" value="1"/>
</dbReference>
<reference evidence="1 2" key="1">
    <citation type="submission" date="2020-06" db="EMBL/GenBank/DDBJ databases">
        <title>WGS assembly of Ceratodon purpureus strain R40.</title>
        <authorList>
            <person name="Carey S.B."/>
            <person name="Jenkins J."/>
            <person name="Shu S."/>
            <person name="Lovell J.T."/>
            <person name="Sreedasyam A."/>
            <person name="Maumus F."/>
            <person name="Tiley G.P."/>
            <person name="Fernandez-Pozo N."/>
            <person name="Barry K."/>
            <person name="Chen C."/>
            <person name="Wang M."/>
            <person name="Lipzen A."/>
            <person name="Daum C."/>
            <person name="Saski C.A."/>
            <person name="Payton A.C."/>
            <person name="Mcbreen J.C."/>
            <person name="Conrad R.E."/>
            <person name="Kollar L.M."/>
            <person name="Olsson S."/>
            <person name="Huttunen S."/>
            <person name="Landis J.B."/>
            <person name="Wickett N.J."/>
            <person name="Johnson M.G."/>
            <person name="Rensing S.A."/>
            <person name="Grimwood J."/>
            <person name="Schmutz J."/>
            <person name="Mcdaniel S.F."/>
        </authorList>
    </citation>
    <scope>NUCLEOTIDE SEQUENCE [LARGE SCALE GENOMIC DNA]</scope>
    <source>
        <strain evidence="1 2">R40</strain>
    </source>
</reference>
<proteinExistence type="predicted"/>
<accession>A0A8T0GBQ4</accession>
<keyword evidence="2" id="KW-1185">Reference proteome</keyword>
<name>A0A8T0GBQ4_CERPU</name>
<dbReference type="Pfam" id="PF04450">
    <property type="entry name" value="BSP"/>
    <property type="match status" value="1"/>
</dbReference>
<gene>
    <name evidence="1" type="ORF">KC19_11G030500</name>
</gene>
<evidence type="ECO:0000313" key="2">
    <source>
        <dbReference type="Proteomes" id="UP000822688"/>
    </source>
</evidence>
<organism evidence="1 2">
    <name type="scientific">Ceratodon purpureus</name>
    <name type="common">Fire moss</name>
    <name type="synonym">Dicranum purpureum</name>
    <dbReference type="NCBI Taxonomy" id="3225"/>
    <lineage>
        <taxon>Eukaryota</taxon>
        <taxon>Viridiplantae</taxon>
        <taxon>Streptophyta</taxon>
        <taxon>Embryophyta</taxon>
        <taxon>Bryophyta</taxon>
        <taxon>Bryophytina</taxon>
        <taxon>Bryopsida</taxon>
        <taxon>Dicranidae</taxon>
        <taxon>Pseudoditrichales</taxon>
        <taxon>Ditrichaceae</taxon>
        <taxon>Ceratodon</taxon>
    </lineage>
</organism>
<comment type="caution">
    <text evidence="1">The sequence shown here is derived from an EMBL/GenBank/DDBJ whole genome shotgun (WGS) entry which is preliminary data.</text>
</comment>
<dbReference type="OrthoDB" id="891726at2759"/>
<dbReference type="Proteomes" id="UP000822688">
    <property type="component" value="Chromosome 11"/>
</dbReference>
<dbReference type="EMBL" id="CM026432">
    <property type="protein sequence ID" value="KAG0556155.1"/>
    <property type="molecule type" value="Genomic_DNA"/>
</dbReference>
<dbReference type="PANTHER" id="PTHR33321">
    <property type="match status" value="1"/>
</dbReference>
<dbReference type="InterPro" id="IPR007541">
    <property type="entry name" value="Uncharacterised_BSP"/>
</dbReference>
<protein>
    <submittedName>
        <fullName evidence="1">Uncharacterized protein</fullName>
    </submittedName>
</protein>
<evidence type="ECO:0000313" key="1">
    <source>
        <dbReference type="EMBL" id="KAG0556155.1"/>
    </source>
</evidence>
<dbReference type="AlphaFoldDB" id="A0A8T0GBQ4"/>